<dbReference type="WBParaSite" id="nRc.2.0.1.t33218-RA">
    <property type="protein sequence ID" value="nRc.2.0.1.t33218-RA"/>
    <property type="gene ID" value="nRc.2.0.1.g33218"/>
</dbReference>
<proteinExistence type="predicted"/>
<name>A0A915K4G1_ROMCU</name>
<dbReference type="Gene3D" id="3.10.10.10">
    <property type="entry name" value="HIV Type 1 Reverse Transcriptase, subunit A, domain 1"/>
    <property type="match status" value="1"/>
</dbReference>
<reference evidence="2" key="1">
    <citation type="submission" date="2022-11" db="UniProtKB">
        <authorList>
            <consortium name="WormBaseParasite"/>
        </authorList>
    </citation>
    <scope>IDENTIFICATION</scope>
</reference>
<dbReference type="InterPro" id="IPR043502">
    <property type="entry name" value="DNA/RNA_pol_sf"/>
</dbReference>
<accession>A0A915K4G1</accession>
<dbReference type="SUPFAM" id="SSF56672">
    <property type="entry name" value="DNA/RNA polymerases"/>
    <property type="match status" value="1"/>
</dbReference>
<sequence length="162" mass="18607">MLDKGVIEPSWSLWAALCFLVGKKDCTTRPVVDVRDYNIKRLVHVGKIKQWFAGTMGYWPRGPMELEQVHSSNIKLILKQLATSQFWGLGIVSFDVEKVKKADPHSLAEYDYILRELLNQILLKEDAELIKKMAWKTDHRVLQNFSIVASLLPMEPERAVKG</sequence>
<dbReference type="Proteomes" id="UP000887565">
    <property type="component" value="Unplaced"/>
</dbReference>
<keyword evidence="1" id="KW-1185">Reference proteome</keyword>
<dbReference type="AlphaFoldDB" id="A0A915K4G1"/>
<evidence type="ECO:0000313" key="1">
    <source>
        <dbReference type="Proteomes" id="UP000887565"/>
    </source>
</evidence>
<organism evidence="1 2">
    <name type="scientific">Romanomermis culicivorax</name>
    <name type="common">Nematode worm</name>
    <dbReference type="NCBI Taxonomy" id="13658"/>
    <lineage>
        <taxon>Eukaryota</taxon>
        <taxon>Metazoa</taxon>
        <taxon>Ecdysozoa</taxon>
        <taxon>Nematoda</taxon>
        <taxon>Enoplea</taxon>
        <taxon>Dorylaimia</taxon>
        <taxon>Mermithida</taxon>
        <taxon>Mermithoidea</taxon>
        <taxon>Mermithidae</taxon>
        <taxon>Romanomermis</taxon>
    </lineage>
</organism>
<evidence type="ECO:0000313" key="2">
    <source>
        <dbReference type="WBParaSite" id="nRc.2.0.1.t33218-RA"/>
    </source>
</evidence>
<protein>
    <submittedName>
        <fullName evidence="2">Uncharacterized protein</fullName>
    </submittedName>
</protein>